<dbReference type="EMBL" id="JH793801">
    <property type="protein sequence ID" value="ELQ34598.1"/>
    <property type="molecule type" value="Genomic_DNA"/>
</dbReference>
<dbReference type="Pfam" id="PF20253">
    <property type="entry name" value="DUF6604"/>
    <property type="match status" value="1"/>
</dbReference>
<feature type="region of interest" description="Disordered" evidence="1">
    <location>
        <begin position="133"/>
        <end position="155"/>
    </location>
</feature>
<feature type="compositionally biased region" description="Polar residues" evidence="1">
    <location>
        <begin position="133"/>
        <end position="142"/>
    </location>
</feature>
<evidence type="ECO:0000256" key="1">
    <source>
        <dbReference type="SAM" id="MobiDB-lite"/>
    </source>
</evidence>
<evidence type="ECO:0000313" key="3">
    <source>
        <dbReference type="EMBL" id="ELQ34598.1"/>
    </source>
</evidence>
<protein>
    <recommendedName>
        <fullName evidence="2">DUF6604 domain-containing protein</fullName>
    </recommendedName>
</protein>
<dbReference type="Proteomes" id="UP000011086">
    <property type="component" value="Unassembled WGS sequence"/>
</dbReference>
<dbReference type="AlphaFoldDB" id="A0AA97PHD8"/>
<accession>A0AA97PHD8</accession>
<organism evidence="3">
    <name type="scientific">Pyricularia oryzae (strain Y34)</name>
    <name type="common">Rice blast fungus</name>
    <name type="synonym">Magnaporthe oryzae</name>
    <dbReference type="NCBI Taxonomy" id="1143189"/>
    <lineage>
        <taxon>Eukaryota</taxon>
        <taxon>Fungi</taxon>
        <taxon>Dikarya</taxon>
        <taxon>Ascomycota</taxon>
        <taxon>Pezizomycotina</taxon>
        <taxon>Sordariomycetes</taxon>
        <taxon>Sordariomycetidae</taxon>
        <taxon>Magnaporthales</taxon>
        <taxon>Pyriculariaceae</taxon>
        <taxon>Pyricularia</taxon>
    </lineage>
</organism>
<evidence type="ECO:0000259" key="2">
    <source>
        <dbReference type="Pfam" id="PF20253"/>
    </source>
</evidence>
<feature type="domain" description="DUF6604" evidence="2">
    <location>
        <begin position="11"/>
        <end position="262"/>
    </location>
</feature>
<gene>
    <name evidence="3" type="ORF">OOU_Y34scaffold00762g3</name>
</gene>
<sequence length="878" mass="98299">MLPSFLQDSYRQYKNDTNRFAIWLVNFAKKVGLEPACLSSTPAAKRKKKDTGSASKAAKYQVTVGELLTLARAISNTSLKAPSRMLNVAKRAIALRKNVTLWFLGRGRDAVDKRHAHFIQVLEEICELLSWETTPSSGSTSTAHRDKKPTGVVEDRDSSAPAWVNRFASLVVEDAEDESAASTTTSVVQLEVVENDAEEPDDDFLSQPFFRILCLLHDLSNWRRFLSDTWTEYSCSKVDLATAAVVTDTALQLARDLVQDVLEDLQHQFPVGGVGLQQLVVSVAAQLAGISLHPPLPQQGGLPYNEELSDIAEFAFFPTGVLLQSFLAVIKNGNIPVYKPGYYGNYNAKADRLKMSVVEKFNEDKILLLELLPEYCVVANFGALLPVRDEITAGFVEYYTTKDFNLWHCFASQVVLDAHHATRYCRLSAAADLRMSGLCIARTIDDYFKLSKTHPHPEFWPKEGDLEIEEIRNLIATWIEGDPLLAIRMDAYSVIDKNNRSGAQQLLFSRNPVICGILVFSLKVRMQIIGQSLLSQWFDVQQLAFLYNLVQLTPGLKFAWPDMELFLKIHGESNIFVGDRPKDAAQSLNRLELVTGISSATRFAKDSRKKQGDFHKPDGVGGARRLKPTATKAVNLVRNRYLQHTPGYTPLRSIEAAEVGKFLEELFKESTMTAVSKTASTNGPIAQTRALLGRKWRNTRHVGTLQLLAVLKGKLFEEEPILMFDYFGMHKRSMELFRLIKAKEHHKFVQYFTERYMPSDAFLPNLTILIHHVARGSAESGKAMGLGSTSGRDTFQVSRMVTSCGEVMESYLKNNGDATIKYLKLFAKNKKQLLAIVEEHQAAVAPDAGEEKYFAWFCTDQFLGPNEMESLKTGIPLA</sequence>
<reference evidence="3" key="1">
    <citation type="journal article" date="2012" name="PLoS Genet.">
        <title>Comparative analysis of the genomes of two field isolates of the rice blast fungus Magnaporthe oryzae.</title>
        <authorList>
            <person name="Xue M."/>
            <person name="Yang J."/>
            <person name="Li Z."/>
            <person name="Hu S."/>
            <person name="Yao N."/>
            <person name="Dean R.A."/>
            <person name="Zhao W."/>
            <person name="Shen M."/>
            <person name="Zhang H."/>
            <person name="Li C."/>
            <person name="Liu L."/>
            <person name="Cao L."/>
            <person name="Xu X."/>
            <person name="Xing Y."/>
            <person name="Hsiang T."/>
            <person name="Zhang Z."/>
            <person name="Xu J.R."/>
            <person name="Peng Y.L."/>
        </authorList>
    </citation>
    <scope>NUCLEOTIDE SEQUENCE</scope>
    <source>
        <strain evidence="3">Y34</strain>
    </source>
</reference>
<name>A0AA97PHD8_PYRO3</name>
<dbReference type="InterPro" id="IPR046539">
    <property type="entry name" value="DUF6604"/>
</dbReference>
<dbReference type="PANTHER" id="PTHR38795">
    <property type="entry name" value="DUF6604 DOMAIN-CONTAINING PROTEIN"/>
    <property type="match status" value="1"/>
</dbReference>
<proteinExistence type="predicted"/>
<dbReference type="PANTHER" id="PTHR38795:SF1">
    <property type="entry name" value="DUF6604 DOMAIN-CONTAINING PROTEIN"/>
    <property type="match status" value="1"/>
</dbReference>